<feature type="region of interest" description="Disordered" evidence="1">
    <location>
        <begin position="554"/>
        <end position="574"/>
    </location>
</feature>
<dbReference type="PANTHER" id="PTHR43606">
    <property type="entry name" value="PHOSPHATASE, PUTATIVE (AFU_ORTHOLOGUE AFUA_6G08710)-RELATED"/>
    <property type="match status" value="1"/>
</dbReference>
<dbReference type="KEGG" id="aer:AERYTH_09565"/>
<dbReference type="EMBL" id="CP011502">
    <property type="protein sequence ID" value="ALX04928.1"/>
    <property type="molecule type" value="Genomic_DNA"/>
</dbReference>
<protein>
    <submittedName>
        <fullName evidence="4">Alkaline phosphatase</fullName>
    </submittedName>
</protein>
<feature type="compositionally biased region" description="Basic and acidic residues" evidence="1">
    <location>
        <begin position="557"/>
        <end position="574"/>
    </location>
</feature>
<reference evidence="4 5" key="1">
    <citation type="journal article" date="1991" name="Int. J. Syst. Bacteriol.">
        <title>Description of the erythromycin-producing bacterium Arthrobacter sp. strain NRRL B-3381 as Aeromicrobium erythreum gen. nov., sp. nov.</title>
        <authorList>
            <person name="Miller E.S."/>
            <person name="Woese C.R."/>
            <person name="Brenner S."/>
        </authorList>
    </citation>
    <scope>NUCLEOTIDE SEQUENCE [LARGE SCALE GENOMIC DNA]</scope>
    <source>
        <strain evidence="4 5">AR18</strain>
    </source>
</reference>
<evidence type="ECO:0000313" key="5">
    <source>
        <dbReference type="Proteomes" id="UP000067689"/>
    </source>
</evidence>
<dbReference type="InterPro" id="IPR032093">
    <property type="entry name" value="PhoD_N"/>
</dbReference>
<dbReference type="InterPro" id="IPR029052">
    <property type="entry name" value="Metallo-depent_PP-like"/>
</dbReference>
<dbReference type="PATRIC" id="fig|2041.4.peg.2001"/>
<dbReference type="InterPro" id="IPR052900">
    <property type="entry name" value="Phospholipid_Metab_Enz"/>
</dbReference>
<organism evidence="4 5">
    <name type="scientific">Aeromicrobium erythreum</name>
    <dbReference type="NCBI Taxonomy" id="2041"/>
    <lineage>
        <taxon>Bacteria</taxon>
        <taxon>Bacillati</taxon>
        <taxon>Actinomycetota</taxon>
        <taxon>Actinomycetes</taxon>
        <taxon>Propionibacteriales</taxon>
        <taxon>Nocardioidaceae</taxon>
        <taxon>Aeromicrobium</taxon>
    </lineage>
</organism>
<dbReference type="Pfam" id="PF16655">
    <property type="entry name" value="PhoD_N"/>
    <property type="match status" value="1"/>
</dbReference>
<dbReference type="Pfam" id="PF09423">
    <property type="entry name" value="PhoD"/>
    <property type="match status" value="1"/>
</dbReference>
<feature type="domain" description="PhoD-like phosphatase metallophosphatase" evidence="2">
    <location>
        <begin position="174"/>
        <end position="511"/>
    </location>
</feature>
<gene>
    <name evidence="4" type="ORF">AERYTH_09565</name>
</gene>
<dbReference type="Gene3D" id="2.60.40.380">
    <property type="entry name" value="Purple acid phosphatase-like, N-terminal"/>
    <property type="match status" value="1"/>
</dbReference>
<dbReference type="CDD" id="cd07389">
    <property type="entry name" value="MPP_PhoD"/>
    <property type="match status" value="1"/>
</dbReference>
<keyword evidence="5" id="KW-1185">Reference proteome</keyword>
<dbReference type="OrthoDB" id="327733at2"/>
<proteinExistence type="predicted"/>
<dbReference type="Gene3D" id="3.60.21.70">
    <property type="entry name" value="PhoD-like phosphatase"/>
    <property type="match status" value="1"/>
</dbReference>
<dbReference type="AlphaFoldDB" id="A0A0U4AX58"/>
<feature type="domain" description="Phospholipase D N-terminal" evidence="3">
    <location>
        <begin position="63"/>
        <end position="161"/>
    </location>
</feature>
<evidence type="ECO:0000259" key="3">
    <source>
        <dbReference type="Pfam" id="PF16655"/>
    </source>
</evidence>
<evidence type="ECO:0000313" key="4">
    <source>
        <dbReference type="EMBL" id="ALX04928.1"/>
    </source>
</evidence>
<dbReference type="PROSITE" id="PS51318">
    <property type="entry name" value="TAT"/>
    <property type="match status" value="1"/>
</dbReference>
<dbReference type="InterPro" id="IPR006311">
    <property type="entry name" value="TAT_signal"/>
</dbReference>
<evidence type="ECO:0000259" key="2">
    <source>
        <dbReference type="Pfam" id="PF09423"/>
    </source>
</evidence>
<dbReference type="PANTHER" id="PTHR43606:SF2">
    <property type="entry name" value="ALKALINE PHOSPHATASE FAMILY PROTEIN (AFU_ORTHOLOGUE AFUA_5G03860)"/>
    <property type="match status" value="1"/>
</dbReference>
<name>A0A0U4AX58_9ACTN</name>
<sequence length="574" mass="63163">MTDTPAPTTPPAPDRTRRRLVVGGAVGAATVGTGGVLVPAAASGAAADRRRHADALRRNPFTLGVASGDPVPDGVVLWTRLALDPTAADGRGGMPDRPVALTWQVASDARFRRVVRTGRVTALPQHAHSVHVEVEGLRPGREYWYRFRAGRHVSRAARTSTSPTPGALPASMTMAFASCAQLEHGFFSAYRNIAADQPDLVLHLGDYLYEYTARDYVAPGGNVRDHEGPETVDLASYRQRHAQYKADADLQAAHAAAPWLVVWDDHEVDNNWAGDTPENIAEKPGFAARRAAAFRAYYENMPLRRSSIPRGDHLQLFRRLHWGALASFHMLDTRQFRDDQGCGDGYRADCPAAVDPSRSIVGPAQERWLLDGFRRSRARWDVIGQQVFFAQRDSTDGPVKTVSMDAWDGYQASRDRITRGWVDAQVRNPVVLTGDVHAHWASELKLDYDDPTSRSVGTELVCSSVTSGGNGADSAVTAHPWLRWNPHLKLQNNLRGYVRTRITPDDLTAEFRCLPQVRTPGAEAFTRATFVVEDRVPALNLVQDRGVPGARTFAGRSAEEDTRATIEHETARPR</sequence>
<dbReference type="InterPro" id="IPR018946">
    <property type="entry name" value="PhoD-like_MPP"/>
</dbReference>
<evidence type="ECO:0000256" key="1">
    <source>
        <dbReference type="SAM" id="MobiDB-lite"/>
    </source>
</evidence>
<dbReference type="Proteomes" id="UP000067689">
    <property type="component" value="Chromosome"/>
</dbReference>
<dbReference type="STRING" id="2041.AERYTH_09565"/>
<accession>A0A0U4AX58</accession>
<dbReference type="SUPFAM" id="SSF56300">
    <property type="entry name" value="Metallo-dependent phosphatases"/>
    <property type="match status" value="1"/>
</dbReference>
<dbReference type="RefSeq" id="WP_067861567.1">
    <property type="nucleotide sequence ID" value="NZ_CP011502.1"/>
</dbReference>
<dbReference type="InterPro" id="IPR038607">
    <property type="entry name" value="PhoD-like_sf"/>
</dbReference>